<dbReference type="InterPro" id="IPR011009">
    <property type="entry name" value="Kinase-like_dom_sf"/>
</dbReference>
<dbReference type="InterPro" id="IPR017441">
    <property type="entry name" value="Protein_kinase_ATP_BS"/>
</dbReference>
<reference evidence="13" key="1">
    <citation type="submission" date="2025-08" db="UniProtKB">
        <authorList>
            <consortium name="RefSeq"/>
        </authorList>
    </citation>
    <scope>IDENTIFICATION</scope>
</reference>
<evidence type="ECO:0000313" key="12">
    <source>
        <dbReference type="Proteomes" id="UP000515154"/>
    </source>
</evidence>
<dbReference type="EC" id="2.7.11.24" evidence="3"/>
<comment type="cofactor">
    <cofactor evidence="1">
        <name>Mg(2+)</name>
        <dbReference type="ChEBI" id="CHEBI:18420"/>
    </cofactor>
</comment>
<dbReference type="Pfam" id="PF00069">
    <property type="entry name" value="Pkinase"/>
    <property type="match status" value="1"/>
</dbReference>
<evidence type="ECO:0000259" key="11">
    <source>
        <dbReference type="PROSITE" id="PS50011"/>
    </source>
</evidence>
<evidence type="ECO:0000256" key="9">
    <source>
        <dbReference type="ARBA" id="ARBA00022840"/>
    </source>
</evidence>
<keyword evidence="8" id="KW-0418">Kinase</keyword>
<evidence type="ECO:0000313" key="13">
    <source>
        <dbReference type="RefSeq" id="XP_029640880.1"/>
    </source>
</evidence>
<keyword evidence="7 10" id="KW-0547">Nucleotide-binding</keyword>
<evidence type="ECO:0000256" key="4">
    <source>
        <dbReference type="ARBA" id="ARBA00022527"/>
    </source>
</evidence>
<dbReference type="Proteomes" id="UP000515154">
    <property type="component" value="Linkage group LG9"/>
</dbReference>
<dbReference type="Gene3D" id="3.30.200.20">
    <property type="entry name" value="Phosphorylase Kinase, domain 1"/>
    <property type="match status" value="1"/>
</dbReference>
<protein>
    <recommendedName>
        <fullName evidence="3">mitogen-activated protein kinase</fullName>
        <ecNumber evidence="3">2.7.11.24</ecNumber>
    </recommendedName>
</protein>
<evidence type="ECO:0000256" key="1">
    <source>
        <dbReference type="ARBA" id="ARBA00001946"/>
    </source>
</evidence>
<dbReference type="GO" id="GO:0004707">
    <property type="term" value="F:MAP kinase activity"/>
    <property type="evidence" value="ECO:0007669"/>
    <property type="project" value="UniProtKB-EC"/>
</dbReference>
<evidence type="ECO:0000256" key="3">
    <source>
        <dbReference type="ARBA" id="ARBA00012411"/>
    </source>
</evidence>
<accession>A0A6P7SRF6</accession>
<dbReference type="FunFam" id="3.30.200.20:FF:000028">
    <property type="entry name" value="Mitogen-activated protein kinase"/>
    <property type="match status" value="1"/>
</dbReference>
<dbReference type="GO" id="GO:0005524">
    <property type="term" value="F:ATP binding"/>
    <property type="evidence" value="ECO:0007669"/>
    <property type="project" value="UniProtKB-UniRule"/>
</dbReference>
<keyword evidence="4" id="KW-0723">Serine/threonine-protein kinase</keyword>
<dbReference type="SUPFAM" id="SSF56112">
    <property type="entry name" value="Protein kinase-like (PK-like)"/>
    <property type="match status" value="1"/>
</dbReference>
<dbReference type="PROSITE" id="PS00107">
    <property type="entry name" value="PROTEIN_KINASE_ATP"/>
    <property type="match status" value="1"/>
</dbReference>
<proteinExistence type="inferred from homology"/>
<dbReference type="InterPro" id="IPR008352">
    <property type="entry name" value="MAPK_HOG-like"/>
</dbReference>
<dbReference type="RefSeq" id="XP_029640880.1">
    <property type="nucleotide sequence ID" value="XM_029785020.2"/>
</dbReference>
<evidence type="ECO:0000256" key="6">
    <source>
        <dbReference type="ARBA" id="ARBA00022679"/>
    </source>
</evidence>
<gene>
    <name evidence="13" type="primary">LOC115215728</name>
</gene>
<dbReference type="FunFam" id="1.10.510.10:FF:000624">
    <property type="entry name" value="Mitogen-activated protein kinase"/>
    <property type="match status" value="1"/>
</dbReference>
<evidence type="ECO:0000256" key="8">
    <source>
        <dbReference type="ARBA" id="ARBA00022777"/>
    </source>
</evidence>
<evidence type="ECO:0000256" key="2">
    <source>
        <dbReference type="ARBA" id="ARBA00008832"/>
    </source>
</evidence>
<dbReference type="InterPro" id="IPR000719">
    <property type="entry name" value="Prot_kinase_dom"/>
</dbReference>
<keyword evidence="9 10" id="KW-0067">ATP-binding</keyword>
<organism evidence="12 13">
    <name type="scientific">Octopus sinensis</name>
    <name type="common">East Asian common octopus</name>
    <dbReference type="NCBI Taxonomy" id="2607531"/>
    <lineage>
        <taxon>Eukaryota</taxon>
        <taxon>Metazoa</taxon>
        <taxon>Spiralia</taxon>
        <taxon>Lophotrochozoa</taxon>
        <taxon>Mollusca</taxon>
        <taxon>Cephalopoda</taxon>
        <taxon>Coleoidea</taxon>
        <taxon>Octopodiformes</taxon>
        <taxon>Octopoda</taxon>
        <taxon>Incirrata</taxon>
        <taxon>Octopodidae</taxon>
        <taxon>Octopus</taxon>
    </lineage>
</organism>
<name>A0A6P7SRF6_9MOLL</name>
<comment type="similarity">
    <text evidence="2">Belongs to the protein kinase superfamily. CMGC Ser/Thr protein kinase family. MAP kinase subfamily.</text>
</comment>
<keyword evidence="6" id="KW-0808">Transferase</keyword>
<dbReference type="InterPro" id="IPR050117">
    <property type="entry name" value="MAPK"/>
</dbReference>
<evidence type="ECO:0000256" key="10">
    <source>
        <dbReference type="PROSITE-ProRule" id="PRU10141"/>
    </source>
</evidence>
<dbReference type="Gene3D" id="1.10.510.10">
    <property type="entry name" value="Transferase(Phosphotransferase) domain 1"/>
    <property type="match status" value="1"/>
</dbReference>
<dbReference type="PRINTS" id="PR01773">
    <property type="entry name" value="P38MAPKINASE"/>
</dbReference>
<dbReference type="AlphaFoldDB" id="A0A6P7SRF6"/>
<evidence type="ECO:0000256" key="5">
    <source>
        <dbReference type="ARBA" id="ARBA00022553"/>
    </source>
</evidence>
<keyword evidence="5" id="KW-0597">Phosphoprotein</keyword>
<feature type="domain" description="Protein kinase" evidence="11">
    <location>
        <begin position="30"/>
        <end position="314"/>
    </location>
</feature>
<keyword evidence="12" id="KW-1185">Reference proteome</keyword>
<dbReference type="PROSITE" id="PS50011">
    <property type="entry name" value="PROTEIN_KINASE_DOM"/>
    <property type="match status" value="1"/>
</dbReference>
<dbReference type="PANTHER" id="PTHR24055">
    <property type="entry name" value="MITOGEN-ACTIVATED PROTEIN KINASE"/>
    <property type="match status" value="1"/>
</dbReference>
<feature type="binding site" evidence="10">
    <location>
        <position position="60"/>
    </location>
    <ligand>
        <name>ATP</name>
        <dbReference type="ChEBI" id="CHEBI:30616"/>
    </ligand>
</feature>
<dbReference type="KEGG" id="osn:115215728"/>
<evidence type="ECO:0000256" key="7">
    <source>
        <dbReference type="ARBA" id="ARBA00022741"/>
    </source>
</evidence>
<sequence length="364" mass="42102">MAASSVPRELPTNYKLTEIYHTKWYCPDNYDCLTYIGNGAYSQVCSATCEGIEGKVAIKKLTRAFFAVDESKRTYRELRLLKHMKHKNVVDLVDVFTPDLTKIDFTDLYFVSTYYPKDLKHVILNEGLDTARVRSMVYQILCGVQYIHSAGVIHRDLKPRNIGVTENDCIKILDFGLARSISNEMTGYVQTRWYRAPEVILNWMKYNQTADVWSVACIMGEMLTGKPLIAGKSFTDQILKIFNLVGSPDSNTLKKFTCSDIVECLKSFDKCERQDFNKYFKNVDPQAIDLLDKMLQLDVDVRLNVENALKHEFLKVNFDPKDQIRAEMFENVFEDMDLNLSEWKSLVLQEVQNFKSSRKCDSRK</sequence>
<dbReference type="SMART" id="SM00220">
    <property type="entry name" value="S_TKc"/>
    <property type="match status" value="1"/>
</dbReference>